<protein>
    <submittedName>
        <fullName evidence="5">Prepilin peptidase</fullName>
    </submittedName>
</protein>
<feature type="transmembrane region" description="Helical" evidence="3">
    <location>
        <begin position="208"/>
        <end position="227"/>
    </location>
</feature>
<dbReference type="GO" id="GO:0005886">
    <property type="term" value="C:plasma membrane"/>
    <property type="evidence" value="ECO:0007669"/>
    <property type="project" value="TreeGrafter"/>
</dbReference>
<evidence type="ECO:0000256" key="2">
    <source>
        <dbReference type="RuleBase" id="RU003793"/>
    </source>
</evidence>
<keyword evidence="3" id="KW-1133">Transmembrane helix</keyword>
<evidence type="ECO:0000259" key="4">
    <source>
        <dbReference type="Pfam" id="PF01478"/>
    </source>
</evidence>
<dbReference type="GO" id="GO:0006465">
    <property type="term" value="P:signal peptide processing"/>
    <property type="evidence" value="ECO:0007669"/>
    <property type="project" value="TreeGrafter"/>
</dbReference>
<name>A0A7C5ELS6_9BACT</name>
<sequence length="230" mass="24164">MGATGLLWAALLGLGAGRLLHLASHCLSSWGSGSPTLKRPGLPGIIHFLWRKPPSLLEPAGALMAAGLWARFPYSELLWVYVPFVGLLLILTDLDLRYQWLPDLLTIPGIALGWSLALVMPHLSLAQAFWGAVAGGAIFQGIRSLYGFFARDSSKDLPQGLGGGDVKLLALIGAFLGLKTLPFILAVSSILGGITGLVLLLRKSGSPLTAFPFGPCLSLAALAALFVKGT</sequence>
<reference evidence="5" key="1">
    <citation type="journal article" date="2020" name="mSystems">
        <title>Genome- and Community-Level Interaction Insights into Carbon Utilization and Element Cycling Functions of Hydrothermarchaeota in Hydrothermal Sediment.</title>
        <authorList>
            <person name="Zhou Z."/>
            <person name="Liu Y."/>
            <person name="Xu W."/>
            <person name="Pan J."/>
            <person name="Luo Z.H."/>
            <person name="Li M."/>
        </authorList>
    </citation>
    <scope>NUCLEOTIDE SEQUENCE [LARGE SCALE GENOMIC DNA]</scope>
    <source>
        <strain evidence="5">SpSt-853</strain>
    </source>
</reference>
<organism evidence="5">
    <name type="scientific">Desulfobacca acetoxidans</name>
    <dbReference type="NCBI Taxonomy" id="60893"/>
    <lineage>
        <taxon>Bacteria</taxon>
        <taxon>Pseudomonadati</taxon>
        <taxon>Thermodesulfobacteriota</taxon>
        <taxon>Desulfobaccia</taxon>
        <taxon>Desulfobaccales</taxon>
        <taxon>Desulfobaccaceae</taxon>
        <taxon>Desulfobacca</taxon>
    </lineage>
</organism>
<feature type="transmembrane region" description="Helical" evidence="3">
    <location>
        <begin position="183"/>
        <end position="201"/>
    </location>
</feature>
<comment type="similarity">
    <text evidence="1 2">Belongs to the peptidase A24 family.</text>
</comment>
<evidence type="ECO:0000313" key="5">
    <source>
        <dbReference type="EMBL" id="HGZ11516.1"/>
    </source>
</evidence>
<proteinExistence type="inferred from homology"/>
<evidence type="ECO:0000256" key="3">
    <source>
        <dbReference type="SAM" id="Phobius"/>
    </source>
</evidence>
<keyword evidence="3" id="KW-0812">Transmembrane</keyword>
<dbReference type="GO" id="GO:0004190">
    <property type="term" value="F:aspartic-type endopeptidase activity"/>
    <property type="evidence" value="ECO:0007669"/>
    <property type="project" value="InterPro"/>
</dbReference>
<dbReference type="InterPro" id="IPR000045">
    <property type="entry name" value="Prepilin_IV_endopep_pep"/>
</dbReference>
<dbReference type="Pfam" id="PF01478">
    <property type="entry name" value="Peptidase_A24"/>
    <property type="match status" value="1"/>
</dbReference>
<keyword evidence="3" id="KW-0472">Membrane</keyword>
<feature type="transmembrane region" description="Helical" evidence="3">
    <location>
        <begin position="104"/>
        <end position="123"/>
    </location>
</feature>
<dbReference type="PANTHER" id="PTHR30487">
    <property type="entry name" value="TYPE 4 PREPILIN-LIKE PROTEINS LEADER PEPTIDE-PROCESSING ENZYME"/>
    <property type="match status" value="1"/>
</dbReference>
<dbReference type="AlphaFoldDB" id="A0A7C5ELS6"/>
<feature type="domain" description="Prepilin type IV endopeptidase peptidase" evidence="4">
    <location>
        <begin position="84"/>
        <end position="197"/>
    </location>
</feature>
<dbReference type="PANTHER" id="PTHR30487:SF0">
    <property type="entry name" value="PREPILIN LEADER PEPTIDASE_N-METHYLTRANSFERASE-RELATED"/>
    <property type="match status" value="1"/>
</dbReference>
<feature type="transmembrane region" description="Helical" evidence="3">
    <location>
        <begin position="129"/>
        <end position="149"/>
    </location>
</feature>
<dbReference type="InterPro" id="IPR050882">
    <property type="entry name" value="Prepilin_peptidase/N-MTase"/>
</dbReference>
<dbReference type="Gene3D" id="1.20.120.1220">
    <property type="match status" value="1"/>
</dbReference>
<gene>
    <name evidence="5" type="ORF">ENW48_04810</name>
</gene>
<comment type="caution">
    <text evidence="5">The sequence shown here is derived from an EMBL/GenBank/DDBJ whole genome shotgun (WGS) entry which is preliminary data.</text>
</comment>
<evidence type="ECO:0000256" key="1">
    <source>
        <dbReference type="ARBA" id="ARBA00005801"/>
    </source>
</evidence>
<feature type="transmembrane region" description="Helical" evidence="3">
    <location>
        <begin position="72"/>
        <end position="92"/>
    </location>
</feature>
<dbReference type="EMBL" id="DTKJ01000036">
    <property type="protein sequence ID" value="HGZ11516.1"/>
    <property type="molecule type" value="Genomic_DNA"/>
</dbReference>
<accession>A0A7C5ELS6</accession>
<dbReference type="InterPro" id="IPR014032">
    <property type="entry name" value="Peptidase_A24A_bac"/>
</dbReference>
<dbReference type="PRINTS" id="PR00864">
    <property type="entry name" value="PREPILNPTASE"/>
</dbReference>